<evidence type="ECO:0000259" key="11">
    <source>
        <dbReference type="PROSITE" id="PS51196"/>
    </source>
</evidence>
<dbReference type="InterPro" id="IPR000185">
    <property type="entry name" value="SecA"/>
</dbReference>
<feature type="domain" description="SecA family profile" evidence="11">
    <location>
        <begin position="1"/>
        <end position="76"/>
    </location>
</feature>
<evidence type="ECO:0000256" key="6">
    <source>
        <dbReference type="ARBA" id="ARBA00022927"/>
    </source>
</evidence>
<evidence type="ECO:0000256" key="7">
    <source>
        <dbReference type="ARBA" id="ARBA00022967"/>
    </source>
</evidence>
<keyword evidence="6" id="KW-0653">Protein transport</keyword>
<dbReference type="Gene3D" id="1.10.3060.10">
    <property type="entry name" value="Helical scaffold and wing domains of SecA"/>
    <property type="match status" value="1"/>
</dbReference>
<keyword evidence="4" id="KW-0547">Nucleotide-binding</keyword>
<dbReference type="PANTHER" id="PTHR30612:SF11">
    <property type="entry name" value="PROTEIN TRANSLOCASE SUBUNIT SECA2, CHLOROPLASTIC"/>
    <property type="match status" value="1"/>
</dbReference>
<dbReference type="PANTHER" id="PTHR30612">
    <property type="entry name" value="SECA INNER MEMBRANE COMPONENT OF SEC PROTEIN SECRETION SYSTEM"/>
    <property type="match status" value="1"/>
</dbReference>
<evidence type="ECO:0000256" key="10">
    <source>
        <dbReference type="SAM" id="MobiDB-lite"/>
    </source>
</evidence>
<name>A0ABY8UIS0_TETOB</name>
<keyword evidence="3" id="KW-0813">Transport</keyword>
<keyword evidence="13" id="KW-1185">Reference proteome</keyword>
<accession>A0ABY8UIS0</accession>
<evidence type="ECO:0000256" key="3">
    <source>
        <dbReference type="ARBA" id="ARBA00022448"/>
    </source>
</evidence>
<evidence type="ECO:0000313" key="13">
    <source>
        <dbReference type="Proteomes" id="UP001244341"/>
    </source>
</evidence>
<dbReference type="InterPro" id="IPR014018">
    <property type="entry name" value="SecA_motor_DEAD"/>
</dbReference>
<feature type="compositionally biased region" description="Low complexity" evidence="10">
    <location>
        <begin position="350"/>
        <end position="359"/>
    </location>
</feature>
<evidence type="ECO:0000256" key="9">
    <source>
        <dbReference type="ARBA" id="ARBA00023136"/>
    </source>
</evidence>
<dbReference type="Pfam" id="PF21090">
    <property type="entry name" value="P-loop_SecA"/>
    <property type="match status" value="1"/>
</dbReference>
<dbReference type="Pfam" id="PF07516">
    <property type="entry name" value="SecA_SW"/>
    <property type="match status" value="1"/>
</dbReference>
<keyword evidence="5" id="KW-0067">ATP-binding</keyword>
<comment type="similarity">
    <text evidence="2">Belongs to the SecA family.</text>
</comment>
<dbReference type="Proteomes" id="UP001244341">
    <property type="component" value="Chromosome 13b"/>
</dbReference>
<keyword evidence="7" id="KW-1278">Translocase</keyword>
<reference evidence="12 13" key="1">
    <citation type="submission" date="2023-05" db="EMBL/GenBank/DDBJ databases">
        <title>A 100% complete, gapless, phased diploid assembly of the Scenedesmus obliquus UTEX 3031 genome.</title>
        <authorList>
            <person name="Biondi T.C."/>
            <person name="Hanschen E.R."/>
            <person name="Kwon T."/>
            <person name="Eng W."/>
            <person name="Kruse C.P.S."/>
            <person name="Koehler S.I."/>
            <person name="Kunde Y."/>
            <person name="Gleasner C.D."/>
            <person name="You Mak K.T."/>
            <person name="Polle J."/>
            <person name="Hovde B.T."/>
            <person name="Starkenburg S.R."/>
        </authorList>
    </citation>
    <scope>NUCLEOTIDE SEQUENCE [LARGE SCALE GENOMIC DNA]</scope>
    <source>
        <strain evidence="12 13">DOE0152z</strain>
    </source>
</reference>
<evidence type="ECO:0000256" key="4">
    <source>
        <dbReference type="ARBA" id="ARBA00022741"/>
    </source>
</evidence>
<organism evidence="12 13">
    <name type="scientific">Tetradesmus obliquus</name>
    <name type="common">Green alga</name>
    <name type="synonym">Acutodesmus obliquus</name>
    <dbReference type="NCBI Taxonomy" id="3088"/>
    <lineage>
        <taxon>Eukaryota</taxon>
        <taxon>Viridiplantae</taxon>
        <taxon>Chlorophyta</taxon>
        <taxon>core chlorophytes</taxon>
        <taxon>Chlorophyceae</taxon>
        <taxon>CS clade</taxon>
        <taxon>Sphaeropleales</taxon>
        <taxon>Scenedesmaceae</taxon>
        <taxon>Tetradesmus</taxon>
    </lineage>
</organism>
<sequence length="389" mass="42505">MAEQVVAAGGLLVLGTSLQEGERIELQLRGRAGRQGDPGTTQLMFDVGDPLIANFGMQTFQQLAGSLLSSGQLLPYQESVVVDLLHREVQKSMENQWQMARLETKRYDEVLEVYRRNLYSLRRLILTGDSQQRNRVGFKTQLALAAHAKLFGTPAAAAYSSSHTSTSSSSSSEPLQLPEHWSLPEGLLAMQRPPVKGRHAAKVQVLRNYLGTSLIHAYELRHLTLRRLLVSSSAGAAGSSSGMLDLDAELYLQAYCRSVMLEWVDALWSCFLEDVDKLRHAVGLKAYSSQQPLEEFRLEANRAFLVLLDSYRDAVVARLMVPDLNFSLLLDQQLDSLGEGDLPGSMQQPGTAAGVNGAVNGRGAGSNGRQPQGGDMLQPAGAANQRRMA</sequence>
<evidence type="ECO:0000313" key="12">
    <source>
        <dbReference type="EMBL" id="WIA21429.1"/>
    </source>
</evidence>
<gene>
    <name evidence="12" type="ORF">OEZ85_000643</name>
</gene>
<keyword evidence="9" id="KW-0472">Membrane</keyword>
<dbReference type="InterPro" id="IPR011116">
    <property type="entry name" value="SecA_Wing/Scaffold"/>
</dbReference>
<dbReference type="InterPro" id="IPR044722">
    <property type="entry name" value="SecA_SF2_C"/>
</dbReference>
<feature type="region of interest" description="Disordered" evidence="10">
    <location>
        <begin position="340"/>
        <end position="389"/>
    </location>
</feature>
<evidence type="ECO:0000256" key="2">
    <source>
        <dbReference type="ARBA" id="ARBA00007650"/>
    </source>
</evidence>
<dbReference type="SUPFAM" id="SSF52540">
    <property type="entry name" value="P-loop containing nucleoside triphosphate hydrolases"/>
    <property type="match status" value="1"/>
</dbReference>
<proteinExistence type="inferred from homology"/>
<protein>
    <recommendedName>
        <fullName evidence="11">SecA family profile domain-containing protein</fullName>
    </recommendedName>
</protein>
<evidence type="ECO:0000256" key="8">
    <source>
        <dbReference type="ARBA" id="ARBA00023010"/>
    </source>
</evidence>
<dbReference type="EMBL" id="CP126220">
    <property type="protein sequence ID" value="WIA21429.1"/>
    <property type="molecule type" value="Genomic_DNA"/>
</dbReference>
<dbReference type="SUPFAM" id="SSF81886">
    <property type="entry name" value="Helical scaffold and wing domains of SecA"/>
    <property type="match status" value="2"/>
</dbReference>
<evidence type="ECO:0000256" key="1">
    <source>
        <dbReference type="ARBA" id="ARBA00004170"/>
    </source>
</evidence>
<evidence type="ECO:0000256" key="5">
    <source>
        <dbReference type="ARBA" id="ARBA00022840"/>
    </source>
</evidence>
<dbReference type="InterPro" id="IPR036266">
    <property type="entry name" value="SecA_Wing/Scaffold_sf"/>
</dbReference>
<comment type="subcellular location">
    <subcellularLocation>
        <location evidence="1">Membrane</location>
        <topology evidence="1">Peripheral membrane protein</topology>
    </subcellularLocation>
</comment>
<keyword evidence="8" id="KW-0811">Translocation</keyword>
<dbReference type="Gene3D" id="3.40.50.300">
    <property type="entry name" value="P-loop containing nucleotide triphosphate hydrolases"/>
    <property type="match status" value="1"/>
</dbReference>
<dbReference type="PROSITE" id="PS51196">
    <property type="entry name" value="SECA_MOTOR_DEAD"/>
    <property type="match status" value="1"/>
</dbReference>
<dbReference type="InterPro" id="IPR027417">
    <property type="entry name" value="P-loop_NTPase"/>
</dbReference>